<feature type="binding site" evidence="4">
    <location>
        <position position="97"/>
    </location>
    <ligand>
        <name>Zn(2+)</name>
        <dbReference type="ChEBI" id="CHEBI:29105"/>
    </ligand>
</feature>
<dbReference type="SMART" id="SM00947">
    <property type="entry name" value="Pro_CA"/>
    <property type="match status" value="1"/>
</dbReference>
<dbReference type="Gene3D" id="3.40.1050.10">
    <property type="entry name" value="Carbonic anhydrase"/>
    <property type="match status" value="1"/>
</dbReference>
<dbReference type="Pfam" id="PF00484">
    <property type="entry name" value="Pro_CA"/>
    <property type="match status" value="1"/>
</dbReference>
<gene>
    <name evidence="5" type="ORF">HXN33_03010</name>
</gene>
<evidence type="ECO:0000313" key="5">
    <source>
        <dbReference type="EMBL" id="MBF1414531.1"/>
    </source>
</evidence>
<evidence type="ECO:0000313" key="6">
    <source>
        <dbReference type="Proteomes" id="UP000757461"/>
    </source>
</evidence>
<reference evidence="5" key="1">
    <citation type="submission" date="2020-04" db="EMBL/GenBank/DDBJ databases">
        <title>Deep metagenomics examines the oral microbiome during advanced dental caries in children, revealing novel taxa and co-occurrences with host molecules.</title>
        <authorList>
            <person name="Baker J.L."/>
            <person name="Morton J.T."/>
            <person name="Dinis M."/>
            <person name="Alvarez R."/>
            <person name="Tran N.C."/>
            <person name="Knight R."/>
            <person name="Edlund A."/>
        </authorList>
    </citation>
    <scope>NUCLEOTIDE SEQUENCE</scope>
    <source>
        <strain evidence="5">JCVI_25_bin.9</strain>
    </source>
</reference>
<dbReference type="PANTHER" id="PTHR43175:SF3">
    <property type="entry name" value="CARBON DISULFIDE HYDROLASE"/>
    <property type="match status" value="1"/>
</dbReference>
<evidence type="ECO:0000256" key="3">
    <source>
        <dbReference type="ARBA" id="ARBA00022833"/>
    </source>
</evidence>
<proteinExistence type="inferred from homology"/>
<evidence type="ECO:0000256" key="1">
    <source>
        <dbReference type="ARBA" id="ARBA00006217"/>
    </source>
</evidence>
<accession>A0A930HX59</accession>
<dbReference type="PANTHER" id="PTHR43175">
    <property type="entry name" value="CARBONIC ANHYDRASE"/>
    <property type="match status" value="1"/>
</dbReference>
<dbReference type="InterPro" id="IPR001765">
    <property type="entry name" value="Carbonic_anhydrase"/>
</dbReference>
<comment type="caution">
    <text evidence="5">The sequence shown here is derived from an EMBL/GenBank/DDBJ whole genome shotgun (WGS) entry which is preliminary data.</text>
</comment>
<dbReference type="InterPro" id="IPR036874">
    <property type="entry name" value="Carbonic_anhydrase_sf"/>
</dbReference>
<name>A0A930HX59_9BACT</name>
<feature type="binding site" evidence="4">
    <location>
        <position position="38"/>
    </location>
    <ligand>
        <name>Zn(2+)</name>
        <dbReference type="ChEBI" id="CHEBI:29105"/>
    </ligand>
</feature>
<sequence length="179" mass="20284">MISEILQYNQRFVAEKGYKPYETSGQPDMKLAIVSCMDTRLTELLPRALGLKNGDAKIIKVAGGTLLTPYDSVMRSLLVAIYELDCEEIMVIHHSGCGACDMHASHFLQLMRERGISEEDIREAEKHVDLNKYLDGFHDTPRSVRRTVDAIRQHPLVPKDVTVRGFIINSRTGELEEVR</sequence>
<keyword evidence="3 4" id="KW-0862">Zinc</keyword>
<keyword evidence="2 4" id="KW-0479">Metal-binding</keyword>
<comment type="similarity">
    <text evidence="1">Belongs to the beta-class carbonic anhydrase family.</text>
</comment>
<evidence type="ECO:0000256" key="2">
    <source>
        <dbReference type="ARBA" id="ARBA00022723"/>
    </source>
</evidence>
<dbReference type="CDD" id="cd03379">
    <property type="entry name" value="beta_CA_cladeD"/>
    <property type="match status" value="1"/>
</dbReference>
<dbReference type="GO" id="GO:0008270">
    <property type="term" value="F:zinc ion binding"/>
    <property type="evidence" value="ECO:0007669"/>
    <property type="project" value="InterPro"/>
</dbReference>
<dbReference type="AlphaFoldDB" id="A0A930HX59"/>
<dbReference type="EMBL" id="JABZSQ010000032">
    <property type="protein sequence ID" value="MBF1414531.1"/>
    <property type="molecule type" value="Genomic_DNA"/>
</dbReference>
<protein>
    <submittedName>
        <fullName evidence="5">Carbonic anhydrase</fullName>
    </submittedName>
</protein>
<comment type="cofactor">
    <cofactor evidence="4">
        <name>Zn(2+)</name>
        <dbReference type="ChEBI" id="CHEBI:29105"/>
    </cofactor>
    <text evidence="4">Binds 1 zinc ion per subunit.</text>
</comment>
<dbReference type="SUPFAM" id="SSF53056">
    <property type="entry name" value="beta-carbonic anhydrase, cab"/>
    <property type="match status" value="1"/>
</dbReference>
<dbReference type="GO" id="GO:0004089">
    <property type="term" value="F:carbonate dehydratase activity"/>
    <property type="evidence" value="ECO:0007669"/>
    <property type="project" value="InterPro"/>
</dbReference>
<dbReference type="Proteomes" id="UP000757461">
    <property type="component" value="Unassembled WGS sequence"/>
</dbReference>
<organism evidence="5 6">
    <name type="scientific">Prevotella histicola</name>
    <dbReference type="NCBI Taxonomy" id="470565"/>
    <lineage>
        <taxon>Bacteria</taxon>
        <taxon>Pseudomonadati</taxon>
        <taxon>Bacteroidota</taxon>
        <taxon>Bacteroidia</taxon>
        <taxon>Bacteroidales</taxon>
        <taxon>Prevotellaceae</taxon>
        <taxon>Prevotella</taxon>
    </lineage>
</organism>
<evidence type="ECO:0000256" key="4">
    <source>
        <dbReference type="PIRSR" id="PIRSR601765-1"/>
    </source>
</evidence>
<dbReference type="RefSeq" id="WP_371586231.1">
    <property type="nucleotide sequence ID" value="NZ_JAPWAY010000011.1"/>
</dbReference>
<feature type="binding site" evidence="4">
    <location>
        <position position="94"/>
    </location>
    <ligand>
        <name>Zn(2+)</name>
        <dbReference type="ChEBI" id="CHEBI:29105"/>
    </ligand>
</feature>
<feature type="binding site" evidence="4">
    <location>
        <position position="36"/>
    </location>
    <ligand>
        <name>Zn(2+)</name>
        <dbReference type="ChEBI" id="CHEBI:29105"/>
    </ligand>
</feature>